<organism evidence="1 2">
    <name type="scientific">Leisingera caerulea</name>
    <name type="common">Phaeobacter caeruleus</name>
    <dbReference type="NCBI Taxonomy" id="506591"/>
    <lineage>
        <taxon>Bacteria</taxon>
        <taxon>Pseudomonadati</taxon>
        <taxon>Pseudomonadota</taxon>
        <taxon>Alphaproteobacteria</taxon>
        <taxon>Rhodobacterales</taxon>
        <taxon>Roseobacteraceae</taxon>
        <taxon>Leisingera</taxon>
    </lineage>
</organism>
<protein>
    <submittedName>
        <fullName evidence="1">Pyocin activator PrtN family protein</fullName>
    </submittedName>
</protein>
<reference evidence="1" key="1">
    <citation type="submission" date="2021-08" db="EMBL/GenBank/DDBJ databases">
        <authorList>
            <person name="Nwanade C."/>
            <person name="Wang M."/>
            <person name="Masoudi A."/>
            <person name="Yu Z."/>
            <person name="Liu J."/>
        </authorList>
    </citation>
    <scope>NUCLEOTIDE SEQUENCE</scope>
    <source>
        <strain evidence="1">S141</strain>
    </source>
</reference>
<dbReference type="InterPro" id="IPR020518">
    <property type="entry name" value="Tscrpt_reg_PrtN"/>
</dbReference>
<sequence length="79" mass="9126">MAQYNGRAVIPADVVVQDYFQHLTLPKFLRKVNEGQIALPLFSIEASQKSAKGVHLQDLAEYLDRRREEAQRAFRQMHS</sequence>
<name>A0ABY5X2G7_LEICA</name>
<accession>A0ABY5X2G7</accession>
<dbReference type="Proteomes" id="UP001058184">
    <property type="component" value="Chromosome"/>
</dbReference>
<keyword evidence="2" id="KW-1185">Reference proteome</keyword>
<evidence type="ECO:0000313" key="2">
    <source>
        <dbReference type="Proteomes" id="UP001058184"/>
    </source>
</evidence>
<evidence type="ECO:0000313" key="1">
    <source>
        <dbReference type="EMBL" id="UWQ60464.1"/>
    </source>
</evidence>
<dbReference type="EMBL" id="CP081078">
    <property type="protein sequence ID" value="UWQ60464.1"/>
    <property type="molecule type" value="Genomic_DNA"/>
</dbReference>
<dbReference type="Pfam" id="PF11112">
    <property type="entry name" value="PyocinActivator"/>
    <property type="match status" value="1"/>
</dbReference>
<gene>
    <name evidence="1" type="ORF">K3722_07360</name>
</gene>
<proteinExistence type="predicted"/>